<dbReference type="UniPathway" id="UPA00803"/>
<gene>
    <name evidence="12" type="primary">pds</name>
    <name evidence="12" type="ORF">C7K55_10350</name>
</gene>
<evidence type="ECO:0000256" key="9">
    <source>
        <dbReference type="ARBA" id="ARBA00023136"/>
    </source>
</evidence>
<keyword evidence="6 10" id="KW-0125">Carotenoid biosynthesis</keyword>
<comment type="cofactor">
    <cofactor evidence="10">
        <name>FAD</name>
        <dbReference type="ChEBI" id="CHEBI:57692"/>
    </cofactor>
</comment>
<reference evidence="12 13" key="1">
    <citation type="journal article" date="2018" name="Environ. Microbiol.">
        <title>Ecological and genomic features of two widespread freshwater picocyanobacteria.</title>
        <authorList>
            <person name="Cabello-Yeves P.J."/>
            <person name="Picazo A."/>
            <person name="Camacho A."/>
            <person name="Callieri C."/>
            <person name="Rosselli R."/>
            <person name="Roda-Garcia J.J."/>
            <person name="Coutinho F.H."/>
            <person name="Rodriguez-Valera F."/>
        </authorList>
    </citation>
    <scope>NUCLEOTIDE SEQUENCE [LARGE SCALE GENOMIC DNA]</scope>
    <source>
        <strain evidence="12 13">Tous</strain>
    </source>
</reference>
<evidence type="ECO:0000256" key="7">
    <source>
        <dbReference type="ARBA" id="ARBA00023002"/>
    </source>
</evidence>
<evidence type="ECO:0000313" key="13">
    <source>
        <dbReference type="Proteomes" id="UP000243002"/>
    </source>
</evidence>
<keyword evidence="13" id="KW-1185">Reference proteome</keyword>
<dbReference type="InterPro" id="IPR002937">
    <property type="entry name" value="Amino_oxidase"/>
</dbReference>
<evidence type="ECO:0000256" key="10">
    <source>
        <dbReference type="RuleBase" id="RU368016"/>
    </source>
</evidence>
<dbReference type="Proteomes" id="UP000243002">
    <property type="component" value="Unassembled WGS sequence"/>
</dbReference>
<keyword evidence="5" id="KW-0359">Herbicide resistance</keyword>
<dbReference type="Pfam" id="PF01593">
    <property type="entry name" value="Amino_oxidase"/>
    <property type="match status" value="1"/>
</dbReference>
<dbReference type="RefSeq" id="WP_106632657.1">
    <property type="nucleotide sequence ID" value="NZ_PXXO01000012.1"/>
</dbReference>
<keyword evidence="9" id="KW-0472">Membrane</keyword>
<dbReference type="InterPro" id="IPR014102">
    <property type="entry name" value="Phytoene_desaturase"/>
</dbReference>
<proteinExistence type="inferred from homology"/>
<dbReference type="InterPro" id="IPR050464">
    <property type="entry name" value="Zeta_carotene_desat/Oxidored"/>
</dbReference>
<evidence type="ECO:0000256" key="6">
    <source>
        <dbReference type="ARBA" id="ARBA00022746"/>
    </source>
</evidence>
<dbReference type="AlphaFoldDB" id="A0A2P7MT31"/>
<dbReference type="FunFam" id="3.50.50.60:FF:000091">
    <property type="entry name" value="15-cis-phytoene desaturase, chloroplastic/chromoplastic"/>
    <property type="match status" value="1"/>
</dbReference>
<dbReference type="PANTHER" id="PTHR42923:SF45">
    <property type="entry name" value="15-CIS-PHYTOENE DESATURASE, CHLOROPLASTIC_CHROMOPLASTIC"/>
    <property type="match status" value="1"/>
</dbReference>
<dbReference type="EMBL" id="PXXO01000012">
    <property type="protein sequence ID" value="PSJ04404.1"/>
    <property type="molecule type" value="Genomic_DNA"/>
</dbReference>
<keyword evidence="4 10" id="KW-1003">Cell membrane</keyword>
<name>A0A2P7MT31_9CYAN</name>
<dbReference type="Gene3D" id="3.50.50.60">
    <property type="entry name" value="FAD/NAD(P)-binding domain"/>
    <property type="match status" value="1"/>
</dbReference>
<dbReference type="GO" id="GO:0009635">
    <property type="term" value="P:response to herbicide"/>
    <property type="evidence" value="ECO:0007669"/>
    <property type="project" value="UniProtKB-KW"/>
</dbReference>
<comment type="caution">
    <text evidence="12">The sequence shown here is derived from an EMBL/GenBank/DDBJ whole genome shotgun (WGS) entry which is preliminary data.</text>
</comment>
<evidence type="ECO:0000256" key="2">
    <source>
        <dbReference type="ARBA" id="ARBA00004900"/>
    </source>
</evidence>
<dbReference type="OrthoDB" id="438203at2"/>
<accession>A0A2P7MT31</accession>
<dbReference type="PROSITE" id="PS51257">
    <property type="entry name" value="PROKAR_LIPOPROTEIN"/>
    <property type="match status" value="1"/>
</dbReference>
<dbReference type="InterPro" id="IPR036188">
    <property type="entry name" value="FAD/NAD-bd_sf"/>
</dbReference>
<evidence type="ECO:0000256" key="5">
    <source>
        <dbReference type="ARBA" id="ARBA00022646"/>
    </source>
</evidence>
<comment type="subcellular location">
    <subcellularLocation>
        <location evidence="1 10">Cell membrane</location>
        <topology evidence="1 10">Peripheral membrane protein</topology>
    </subcellularLocation>
</comment>
<protein>
    <recommendedName>
        <fullName evidence="10">Phytoene dehydrogenase</fullName>
        <ecNumber evidence="10">1.3.5.5</ecNumber>
    </recommendedName>
</protein>
<keyword evidence="7 10" id="KW-0560">Oxidoreductase</keyword>
<evidence type="ECO:0000256" key="4">
    <source>
        <dbReference type="ARBA" id="ARBA00022475"/>
    </source>
</evidence>
<evidence type="ECO:0000256" key="8">
    <source>
        <dbReference type="ARBA" id="ARBA00023027"/>
    </source>
</evidence>
<comment type="pathway">
    <text evidence="2 10">Carotenoid biosynthesis; lycopene biosynthesis.</text>
</comment>
<dbReference type="GO" id="GO:0016166">
    <property type="term" value="F:phytoene dehydrogenase activity"/>
    <property type="evidence" value="ECO:0007669"/>
    <property type="project" value="UniProtKB-UniRule"/>
</dbReference>
<dbReference type="NCBIfam" id="TIGR02731">
    <property type="entry name" value="phytoene_desat"/>
    <property type="match status" value="1"/>
</dbReference>
<dbReference type="GO" id="GO:0005886">
    <property type="term" value="C:plasma membrane"/>
    <property type="evidence" value="ECO:0007669"/>
    <property type="project" value="UniProtKB-SubCell"/>
</dbReference>
<evidence type="ECO:0000256" key="1">
    <source>
        <dbReference type="ARBA" id="ARBA00004202"/>
    </source>
</evidence>
<dbReference type="SUPFAM" id="SSF51905">
    <property type="entry name" value="FAD/NAD(P)-binding domain"/>
    <property type="match status" value="1"/>
</dbReference>
<evidence type="ECO:0000259" key="11">
    <source>
        <dbReference type="Pfam" id="PF01593"/>
    </source>
</evidence>
<organism evidence="12 13">
    <name type="scientific">Cyanobium usitatum str. Tous</name>
    <dbReference type="NCBI Taxonomy" id="2116684"/>
    <lineage>
        <taxon>Bacteria</taxon>
        <taxon>Bacillati</taxon>
        <taxon>Cyanobacteriota</taxon>
        <taxon>Cyanophyceae</taxon>
        <taxon>Synechococcales</taxon>
        <taxon>Prochlorococcaceae</taxon>
        <taxon>Cyanobium</taxon>
    </lineage>
</organism>
<sequence>MRVVIAGAGLAGLSCAKYLCDAGHTPVVVEARDVLGGKVAAWQDEDGDWYETGLHIFFGAYRNMRQLFKELDIEDRLQWKSHSMIFNQMETPGTYSRFDFPDIPAPFNGLAAILSNNDLLTWPEKIAFGMGLVPAILRGQQYVEECDKYSWTEWLRLHNIPERVNDEVFIAMAKALNFIDPDEISSTVVLTALNRFLQEGDGSKMAFLDGNPPQRLCQPIVDYVEARGGEVHLNSPLRQIELNADGTVKAFQIGGIKGQEPRTLTADAYVSAMPVDPFKLLLPEAWKEIPYFKKLDGLNGVPVINIHLWFDRKLTDIDHLLFSRSPLLSVYADMSNTCKEYEDPERSMLELVFAPAKDWIGRSDEDIVAATMEELKRLFPMHFTGNDQATLRKSIVVKTPLSVYKTVPGCQQLRPDQASPIPNFFLAGCYTMQRYLASMEGAVLSGKQCAQAIGTAV</sequence>
<evidence type="ECO:0000313" key="12">
    <source>
        <dbReference type="EMBL" id="PSJ04404.1"/>
    </source>
</evidence>
<comment type="function">
    <text evidence="10">This enzyme converts phytoene into zeta-carotene via the intermediary of phytofluene by the symmetrical introduction of two double bonds at the C-11 and C-11' positions of phytoene.</text>
</comment>
<feature type="domain" description="Amine oxidase" evidence="11">
    <location>
        <begin position="10"/>
        <end position="453"/>
    </location>
</feature>
<dbReference type="PANTHER" id="PTHR42923">
    <property type="entry name" value="PROTOPORPHYRINOGEN OXIDASE"/>
    <property type="match status" value="1"/>
</dbReference>
<evidence type="ECO:0000256" key="3">
    <source>
        <dbReference type="ARBA" id="ARBA00006046"/>
    </source>
</evidence>
<dbReference type="GO" id="GO:0016117">
    <property type="term" value="P:carotenoid biosynthetic process"/>
    <property type="evidence" value="ECO:0007669"/>
    <property type="project" value="UniProtKB-UniRule"/>
</dbReference>
<keyword evidence="8" id="KW-0520">NAD</keyword>
<comment type="cofactor">
    <cofactor evidence="10">
        <name>NAD(+)</name>
        <dbReference type="ChEBI" id="CHEBI:57540"/>
    </cofactor>
    <cofactor evidence="10">
        <name>NADP(+)</name>
        <dbReference type="ChEBI" id="CHEBI:58349"/>
    </cofactor>
</comment>
<comment type="similarity">
    <text evidence="3 10">Belongs to the carotenoid/retinoid oxidoreductase family.</text>
</comment>
<dbReference type="EC" id="1.3.5.5" evidence="10"/>